<keyword evidence="3" id="KW-1185">Reference proteome</keyword>
<dbReference type="RefSeq" id="XP_055891202.1">
    <property type="nucleotide sequence ID" value="XM_056035227.1"/>
</dbReference>
<dbReference type="SUPFAM" id="SSF53098">
    <property type="entry name" value="Ribonuclease H-like"/>
    <property type="match status" value="1"/>
</dbReference>
<gene>
    <name evidence="4" type="primary">LOC129927241</name>
</gene>
<organism evidence="3 4">
    <name type="scientific">Biomphalaria glabrata</name>
    <name type="common">Bloodfluke planorb</name>
    <name type="synonym">Freshwater snail</name>
    <dbReference type="NCBI Taxonomy" id="6526"/>
    <lineage>
        <taxon>Eukaryota</taxon>
        <taxon>Metazoa</taxon>
        <taxon>Spiralia</taxon>
        <taxon>Lophotrochozoa</taxon>
        <taxon>Mollusca</taxon>
        <taxon>Gastropoda</taxon>
        <taxon>Heterobranchia</taxon>
        <taxon>Euthyneura</taxon>
        <taxon>Panpulmonata</taxon>
        <taxon>Hygrophila</taxon>
        <taxon>Lymnaeoidea</taxon>
        <taxon>Planorbidae</taxon>
        <taxon>Biomphalaria</taxon>
    </lineage>
</organism>
<reference evidence="4" key="1">
    <citation type="submission" date="2025-08" db="UniProtKB">
        <authorList>
            <consortium name="RefSeq"/>
        </authorList>
    </citation>
    <scope>IDENTIFICATION</scope>
</reference>
<evidence type="ECO:0000313" key="4">
    <source>
        <dbReference type="RefSeq" id="XP_055891202.1"/>
    </source>
</evidence>
<evidence type="ECO:0000313" key="3">
    <source>
        <dbReference type="Proteomes" id="UP001165740"/>
    </source>
</evidence>
<dbReference type="AlphaFoldDB" id="A0A9W3AVE1"/>
<protein>
    <submittedName>
        <fullName evidence="4">Uncharacterized protein LOC129927241</fullName>
    </submittedName>
</protein>
<feature type="region of interest" description="Disordered" evidence="1">
    <location>
        <begin position="33"/>
        <end position="89"/>
    </location>
</feature>
<dbReference type="OMA" id="RWKYKQY"/>
<name>A0A9W3AVE1_BIOGL</name>
<dbReference type="Pfam" id="PF13843">
    <property type="entry name" value="DDE_Tnp_1_7"/>
    <property type="match status" value="1"/>
</dbReference>
<dbReference type="GeneID" id="129927241"/>
<evidence type="ECO:0000256" key="1">
    <source>
        <dbReference type="SAM" id="MobiDB-lite"/>
    </source>
</evidence>
<dbReference type="OrthoDB" id="6147624at2759"/>
<sequence length="619" mass="71090">MADKPSCSLSGSRPARRFTADQALNIFLDMDDSDLSDLESYPGSSESDFQPSSESDSELDIPRPRSSNSSKRKGASPQPGPSRSSKQPRIATADVLHVEQTEWEEVDLDLHPAPSTHNNFRFLPKDGRQPGINPATGLDENSTPLHFFGTLMTSDITDDFIRSVNNYAEHMIVKNSPALSRSRFNRDNWHNFTEYEWLKFLAVIINMGIDKRSSIRDYFSTADNLYTGFYHKMFQRKRFETIYSSMLHVGEPGAEDKNKIEPFVNSLTERFQFAFTPNQSVSIDEMIIGWKGRWRYKMFNAAKPYKYHIKSFGLVDSGTGYVLNLLTYYGANTSYDPEADPNGGMAIKIFDTLLKHLGKGYHIYADRWYTTRALIDHLLDQGQYYTGTVQNNRVGFPKALKTIVLKHMQSKYWMLQDKILCLTWKDKKAKKPVILASTSATAEDVTVQRGKVKPGAIHAYNYSMNGCDRADQMIGYYGIHTRRTKKWKKIFYWSLEITTVNAYILWCLTRPPTMKKHEMTLKSFKQRVIDELCCKASAIMPDPTRTIFTKPGRPRLSNPIERLEGAKHCIAYTEQDRRCKVCSTPKQVKRCNFICKGCEGHPHLHPKHCFEIWHTKVNF</sequence>
<feature type="domain" description="PiggyBac transposable element-derived protein" evidence="2">
    <location>
        <begin position="143"/>
        <end position="503"/>
    </location>
</feature>
<dbReference type="PANTHER" id="PTHR46599:SF3">
    <property type="entry name" value="PIGGYBAC TRANSPOSABLE ELEMENT-DERIVED PROTEIN 4"/>
    <property type="match status" value="1"/>
</dbReference>
<dbReference type="InterPro" id="IPR012337">
    <property type="entry name" value="RNaseH-like_sf"/>
</dbReference>
<dbReference type="PANTHER" id="PTHR46599">
    <property type="entry name" value="PIGGYBAC TRANSPOSABLE ELEMENT-DERIVED PROTEIN 4"/>
    <property type="match status" value="1"/>
</dbReference>
<proteinExistence type="predicted"/>
<dbReference type="Proteomes" id="UP001165740">
    <property type="component" value="Chromosome 7"/>
</dbReference>
<evidence type="ECO:0000259" key="2">
    <source>
        <dbReference type="Pfam" id="PF13843"/>
    </source>
</evidence>
<feature type="compositionally biased region" description="Low complexity" evidence="1">
    <location>
        <begin position="38"/>
        <end position="54"/>
    </location>
</feature>
<dbReference type="InterPro" id="IPR029526">
    <property type="entry name" value="PGBD"/>
</dbReference>
<accession>A0A9W3AVE1</accession>